<name>A0A852TTQ3_9ACTN</name>
<comment type="caution">
    <text evidence="3">The sequence shown here is derived from an EMBL/GenBank/DDBJ whole genome shotgun (WGS) entry which is preliminary data.</text>
</comment>
<dbReference type="NCBIfam" id="NF009314">
    <property type="entry name" value="PRK12674.1-2"/>
    <property type="match status" value="1"/>
</dbReference>
<evidence type="ECO:0000256" key="1">
    <source>
        <dbReference type="ARBA" id="ARBA00008404"/>
    </source>
</evidence>
<keyword evidence="4" id="KW-1185">Reference proteome</keyword>
<evidence type="ECO:0000256" key="2">
    <source>
        <dbReference type="SAM" id="Phobius"/>
    </source>
</evidence>
<keyword evidence="2" id="KW-1133">Transmembrane helix</keyword>
<comment type="similarity">
    <text evidence="1">Belongs to the CPA3 antiporters (TC 2.A.63) subunit G family.</text>
</comment>
<reference evidence="3 4" key="1">
    <citation type="submission" date="2020-07" db="EMBL/GenBank/DDBJ databases">
        <title>Sequencing the genomes of 1000 actinobacteria strains.</title>
        <authorList>
            <person name="Klenk H.-P."/>
        </authorList>
    </citation>
    <scope>NUCLEOTIDE SEQUENCE [LARGE SCALE GENOMIC DNA]</scope>
    <source>
        <strain evidence="3 4">CXB654</strain>
    </source>
</reference>
<dbReference type="Proteomes" id="UP000589036">
    <property type="component" value="Unassembled WGS sequence"/>
</dbReference>
<dbReference type="EMBL" id="JACCCC010000001">
    <property type="protein sequence ID" value="NYE45320.1"/>
    <property type="molecule type" value="Genomic_DNA"/>
</dbReference>
<sequence>MTAVLDWIAVCCMLVGAALSFAAGVGLVRFPDLLSRLHTSTKPQILGLLLILVGLGLRLAPEPRVGILLLIALFQILTVPVAGHIAGRVTYRTGRARGDLIAIDELRERLNEDAPDSSRS</sequence>
<feature type="transmembrane region" description="Helical" evidence="2">
    <location>
        <begin position="6"/>
        <end position="31"/>
    </location>
</feature>
<dbReference type="AlphaFoldDB" id="A0A852TTQ3"/>
<protein>
    <submittedName>
        <fullName evidence="3">Multicomponent Na+:H+ antiporter subunit G</fullName>
    </submittedName>
</protein>
<evidence type="ECO:0000313" key="4">
    <source>
        <dbReference type="Proteomes" id="UP000589036"/>
    </source>
</evidence>
<feature type="transmembrane region" description="Helical" evidence="2">
    <location>
        <begin position="66"/>
        <end position="87"/>
    </location>
</feature>
<keyword evidence="2" id="KW-0472">Membrane</keyword>
<keyword evidence="2" id="KW-0812">Transmembrane</keyword>
<dbReference type="InterPro" id="IPR005133">
    <property type="entry name" value="PhaG_MnhG_YufB"/>
</dbReference>
<dbReference type="NCBIfam" id="TIGR01300">
    <property type="entry name" value="CPA3_mnhG_phaG"/>
    <property type="match status" value="1"/>
</dbReference>
<evidence type="ECO:0000313" key="3">
    <source>
        <dbReference type="EMBL" id="NYE45320.1"/>
    </source>
</evidence>
<proteinExistence type="inferred from homology"/>
<accession>A0A852TTQ3</accession>
<gene>
    <name evidence="3" type="ORF">HDA32_000440</name>
</gene>
<dbReference type="Pfam" id="PF03334">
    <property type="entry name" value="PhaG_MnhG_YufB"/>
    <property type="match status" value="1"/>
</dbReference>
<dbReference type="GO" id="GO:0015385">
    <property type="term" value="F:sodium:proton antiporter activity"/>
    <property type="evidence" value="ECO:0007669"/>
    <property type="project" value="TreeGrafter"/>
</dbReference>
<dbReference type="PANTHER" id="PTHR34703:SF1">
    <property type="entry name" value="ANTIPORTER SUBUNIT MNHG2-RELATED"/>
    <property type="match status" value="1"/>
</dbReference>
<dbReference type="PANTHER" id="PTHR34703">
    <property type="entry name" value="ANTIPORTER SUBUNIT MNHG2-RELATED"/>
    <property type="match status" value="1"/>
</dbReference>
<organism evidence="3 4">
    <name type="scientific">Spinactinospora alkalitolerans</name>
    <dbReference type="NCBI Taxonomy" id="687207"/>
    <lineage>
        <taxon>Bacteria</taxon>
        <taxon>Bacillati</taxon>
        <taxon>Actinomycetota</taxon>
        <taxon>Actinomycetes</taxon>
        <taxon>Streptosporangiales</taxon>
        <taxon>Nocardiopsidaceae</taxon>
        <taxon>Spinactinospora</taxon>
    </lineage>
</organism>